<dbReference type="AlphaFoldDB" id="A0A401IWJ5"/>
<evidence type="ECO:0000313" key="2">
    <source>
        <dbReference type="Proteomes" id="UP000286848"/>
    </source>
</evidence>
<reference evidence="1 2" key="1">
    <citation type="journal article" date="2019" name="Int. J. Syst. Evol. Microbiol.">
        <title>Lactobacillus salitolerans sp. nov., a novel lactic acid bacterium isolated from spent mushroom substrates.</title>
        <authorList>
            <person name="Tohno M."/>
            <person name="Tanizawa Y."/>
            <person name="Kojima Y."/>
            <person name="Sakamoto M."/>
            <person name="Nakamura Y."/>
            <person name="Ohkuma M."/>
            <person name="Kobayashi H."/>
        </authorList>
    </citation>
    <scope>NUCLEOTIDE SEQUENCE [LARGE SCALE GENOMIC DNA]</scope>
    <source>
        <strain evidence="1 2">YK43</strain>
    </source>
</reference>
<dbReference type="Proteomes" id="UP000286848">
    <property type="component" value="Unassembled WGS sequence"/>
</dbReference>
<dbReference type="RefSeq" id="WP_124978553.1">
    <property type="nucleotide sequence ID" value="NZ_BFFP01000068.1"/>
</dbReference>
<name>A0A401IWJ5_9LACO</name>
<protein>
    <submittedName>
        <fullName evidence="1">Uncharacterized protein</fullName>
    </submittedName>
</protein>
<sequence>MRKLELFGQASNEKRNQRIMRLRNDFNDEKINTLQEAAKATGYTVPTVRKWAQDGDIPLYDSETGTTVVAETAQNKRQINAAKQLEHINKLSEIYNKQEAITVQACAQHLGYPASTIIAWAKDGDVPVLLGDNRTVVPFNDTNTPAWL</sequence>
<proteinExistence type="predicted"/>
<organism evidence="1 2">
    <name type="scientific">Ligilactobacillus salitolerans</name>
    <dbReference type="NCBI Taxonomy" id="1808352"/>
    <lineage>
        <taxon>Bacteria</taxon>
        <taxon>Bacillati</taxon>
        <taxon>Bacillota</taxon>
        <taxon>Bacilli</taxon>
        <taxon>Lactobacillales</taxon>
        <taxon>Lactobacillaceae</taxon>
        <taxon>Ligilactobacillus</taxon>
    </lineage>
</organism>
<evidence type="ECO:0000313" key="1">
    <source>
        <dbReference type="EMBL" id="GBG95875.1"/>
    </source>
</evidence>
<accession>A0A401IWJ5</accession>
<gene>
    <name evidence="1" type="ORF">LFYK43_23340</name>
</gene>
<dbReference type="EMBL" id="BFFP01000068">
    <property type="protein sequence ID" value="GBG95875.1"/>
    <property type="molecule type" value="Genomic_DNA"/>
</dbReference>
<comment type="caution">
    <text evidence="1">The sequence shown here is derived from an EMBL/GenBank/DDBJ whole genome shotgun (WGS) entry which is preliminary data.</text>
</comment>
<dbReference type="OrthoDB" id="2326439at2"/>
<keyword evidence="2" id="KW-1185">Reference proteome</keyword>